<evidence type="ECO:0000256" key="4">
    <source>
        <dbReference type="ARBA" id="ARBA00023471"/>
    </source>
</evidence>
<dbReference type="RefSeq" id="WP_231487474.1">
    <property type="nucleotide sequence ID" value="NZ_CP006577.1"/>
</dbReference>
<dbReference type="GO" id="GO:0016829">
    <property type="term" value="F:lyase activity"/>
    <property type="evidence" value="ECO:0007669"/>
    <property type="project" value="UniProtKB-KW"/>
</dbReference>
<protein>
    <recommendedName>
        <fullName evidence="4">siroheme decarboxylase</fullName>
        <ecNumber evidence="4">4.1.1.111</ecNumber>
    </recommendedName>
</protein>
<dbReference type="InterPro" id="IPR050684">
    <property type="entry name" value="HTH-Siroheme_Decarb"/>
</dbReference>
<feature type="domain" description="Siroheme decarboxylase AsnC-like ligand binding" evidence="6">
    <location>
        <begin position="72"/>
        <end position="142"/>
    </location>
</feature>
<keyword evidence="1" id="KW-0456">Lyase</keyword>
<dbReference type="EC" id="4.1.1.111" evidence="4"/>
<dbReference type="PANTHER" id="PTHR43413">
    <property type="entry name" value="TRANSCRIPTIONAL REGULATOR, ASNC FAMILY"/>
    <property type="match status" value="1"/>
</dbReference>
<comment type="pathway">
    <text evidence="2">Porphyrin-containing compound metabolism.</text>
</comment>
<evidence type="ECO:0000256" key="1">
    <source>
        <dbReference type="ARBA" id="ARBA00023239"/>
    </source>
</evidence>
<dbReference type="GeneID" id="24795340"/>
<dbReference type="HOGENOM" id="CLU_049427_1_0_2"/>
<dbReference type="Proteomes" id="UP000028501">
    <property type="component" value="Chromosome"/>
</dbReference>
<dbReference type="PANTHER" id="PTHR43413:SF1">
    <property type="entry name" value="SIROHEME DECARBOXYLASE NIRL SUBUNIT"/>
    <property type="match status" value="1"/>
</dbReference>
<dbReference type="Gene3D" id="1.10.10.10">
    <property type="entry name" value="Winged helix-like DNA-binding domain superfamily/Winged helix DNA-binding domain"/>
    <property type="match status" value="1"/>
</dbReference>
<dbReference type="EMBL" id="CP006577">
    <property type="protein sequence ID" value="AIG98598.1"/>
    <property type="molecule type" value="Genomic_DNA"/>
</dbReference>
<feature type="domain" description="Siroheme decarboxylase AsnC-like ligand binding" evidence="6">
    <location>
        <begin position="225"/>
        <end position="309"/>
    </location>
</feature>
<dbReference type="InterPro" id="IPR040523">
    <property type="entry name" value="AsnC_trans_reg2"/>
</dbReference>
<dbReference type="Gene3D" id="3.30.70.3460">
    <property type="match status" value="2"/>
</dbReference>
<accession>A0A075WM61</accession>
<dbReference type="InterPro" id="IPR053953">
    <property type="entry name" value="NirdL-like_HTH"/>
</dbReference>
<dbReference type="InterPro" id="IPR036388">
    <property type="entry name" value="WH-like_DNA-bd_sf"/>
</dbReference>
<evidence type="ECO:0000259" key="7">
    <source>
        <dbReference type="Pfam" id="PF22451"/>
    </source>
</evidence>
<evidence type="ECO:0000313" key="9">
    <source>
        <dbReference type="Proteomes" id="UP000028501"/>
    </source>
</evidence>
<sequence>MKLDVELLMALQYELPLSTTPLVDLAEKLGRKPEDVMRAVREYIEQGVVKRYGLNLNYRAFSNYKRAALVGFKAVNVREVAAKINVHDEFRVKHNFLRDAYYNVWFTVKGRDVEEIEALVISLAEECGVEEYVVLPTKRVYKMDVKYDLTKGVSWSNRGLEPESVPLLRELGFEEDFVRALESLDVAERPFAKFNRPEEEVVDIIEELMRKGVGRDFSGVLRERKVGFRENGMTVLKLSAKPEKVAMQLLERFPQITHLIERVVSEKWNYPIYFMVHAVTREPIEEIRARVTEIEGVEAAETIYSRANLREV</sequence>
<evidence type="ECO:0000256" key="2">
    <source>
        <dbReference type="ARBA" id="ARBA00023444"/>
    </source>
</evidence>
<dbReference type="AlphaFoldDB" id="A0A075WM61"/>
<evidence type="ECO:0000259" key="6">
    <source>
        <dbReference type="Pfam" id="PF17805"/>
    </source>
</evidence>
<comment type="catalytic activity">
    <reaction evidence="5">
        <text>siroheme + 2 H(+) = 12,18-didecarboxysiroheme + 2 CO2</text>
        <dbReference type="Rhea" id="RHEA:19093"/>
        <dbReference type="ChEBI" id="CHEBI:15378"/>
        <dbReference type="ChEBI" id="CHEBI:16526"/>
        <dbReference type="ChEBI" id="CHEBI:60052"/>
        <dbReference type="ChEBI" id="CHEBI:140497"/>
        <dbReference type="EC" id="4.1.1.111"/>
    </reaction>
</comment>
<feature type="domain" description="Siroheme decarboxylase NirL-like HTH" evidence="7">
    <location>
        <begin position="5"/>
        <end position="49"/>
    </location>
</feature>
<evidence type="ECO:0000256" key="3">
    <source>
        <dbReference type="ARBA" id="ARBA00023457"/>
    </source>
</evidence>
<dbReference type="Pfam" id="PF17805">
    <property type="entry name" value="AsnC_trans_reg2"/>
    <property type="match status" value="2"/>
</dbReference>
<dbReference type="Pfam" id="PF22451">
    <property type="entry name" value="NirdL-like_HTH"/>
    <property type="match status" value="1"/>
</dbReference>
<organism evidence="8 9">
    <name type="scientific">Archaeoglobus fulgidus DSM 8774</name>
    <dbReference type="NCBI Taxonomy" id="1344584"/>
    <lineage>
        <taxon>Archaea</taxon>
        <taxon>Methanobacteriati</taxon>
        <taxon>Methanobacteriota</taxon>
        <taxon>Archaeoglobi</taxon>
        <taxon>Archaeoglobales</taxon>
        <taxon>Archaeoglobaceae</taxon>
        <taxon>Archaeoglobus</taxon>
    </lineage>
</organism>
<dbReference type="KEGG" id="afg:AFULGI_00018430"/>
<comment type="similarity">
    <text evidence="3">Belongs to the Ahb/Nir family.</text>
</comment>
<name>A0A075WM61_ARCFL</name>
<evidence type="ECO:0000313" key="8">
    <source>
        <dbReference type="EMBL" id="AIG98598.1"/>
    </source>
</evidence>
<dbReference type="InterPro" id="IPR036390">
    <property type="entry name" value="WH_DNA-bd_sf"/>
</dbReference>
<dbReference type="SUPFAM" id="SSF46785">
    <property type="entry name" value="Winged helix' DNA-binding domain"/>
    <property type="match status" value="1"/>
</dbReference>
<reference evidence="8 9" key="1">
    <citation type="submission" date="2013-07" db="EMBL/GenBank/DDBJ databases">
        <title>Genome of Archaeoglobus fulgidus.</title>
        <authorList>
            <person name="Fiebig A."/>
            <person name="Birkeland N.-K."/>
        </authorList>
    </citation>
    <scope>NUCLEOTIDE SEQUENCE [LARGE SCALE GENOMIC DNA]</scope>
    <source>
        <strain evidence="8 9">DSM 8774</strain>
    </source>
</reference>
<evidence type="ECO:0000256" key="5">
    <source>
        <dbReference type="ARBA" id="ARBA00048470"/>
    </source>
</evidence>
<proteinExistence type="inferred from homology"/>
<gene>
    <name evidence="8" type="ORF">AFULGI_00018430</name>
</gene>